<evidence type="ECO:0000313" key="2">
    <source>
        <dbReference type="Proteomes" id="UP000198642"/>
    </source>
</evidence>
<reference evidence="1 2" key="1">
    <citation type="submission" date="2016-10" db="EMBL/GenBank/DDBJ databases">
        <authorList>
            <person name="de Groot N.N."/>
        </authorList>
    </citation>
    <scope>NUCLEOTIDE SEQUENCE [LARGE SCALE GENOMIC DNA]</scope>
    <source>
        <strain evidence="1 2">CGMCC 1.3702</strain>
    </source>
</reference>
<keyword evidence="2" id="KW-1185">Reference proteome</keyword>
<proteinExistence type="predicted"/>
<organism evidence="1 2">
    <name type="scientific">Lentibacillus halodurans</name>
    <dbReference type="NCBI Taxonomy" id="237679"/>
    <lineage>
        <taxon>Bacteria</taxon>
        <taxon>Bacillati</taxon>
        <taxon>Bacillota</taxon>
        <taxon>Bacilli</taxon>
        <taxon>Bacillales</taxon>
        <taxon>Bacillaceae</taxon>
        <taxon>Lentibacillus</taxon>
    </lineage>
</organism>
<dbReference type="Proteomes" id="UP000198642">
    <property type="component" value="Unassembled WGS sequence"/>
</dbReference>
<name>A0A1I0X338_9BACI</name>
<evidence type="ECO:0008006" key="3">
    <source>
        <dbReference type="Google" id="ProtNLM"/>
    </source>
</evidence>
<dbReference type="SUPFAM" id="SSF52540">
    <property type="entry name" value="P-loop containing nucleoside triphosphate hydrolases"/>
    <property type="match status" value="1"/>
</dbReference>
<accession>A0A1I0X338</accession>
<sequence length="147" mass="16976">MMTMNSRAFLDDLGKWADNGADYNDWDLTPFVKDIELLLDAKSLNYILLDYPFAYLHHDVSDLINVAFYIDTPLDIAMARRLLRDFRETANERVHEELEAYLAQGRSAYLVMDEKVKPNSDFIIDGLLSLDIITKKIIEKIGEEDAK</sequence>
<gene>
    <name evidence="1" type="ORF">SAMN04488072_10487</name>
</gene>
<evidence type="ECO:0000313" key="1">
    <source>
        <dbReference type="EMBL" id="SFA94820.1"/>
    </source>
</evidence>
<dbReference type="STRING" id="237679.SAMN04488072_10487"/>
<dbReference type="InterPro" id="IPR027417">
    <property type="entry name" value="P-loop_NTPase"/>
</dbReference>
<dbReference type="RefSeq" id="WP_244535684.1">
    <property type="nucleotide sequence ID" value="NZ_FOJW01000004.1"/>
</dbReference>
<dbReference type="AlphaFoldDB" id="A0A1I0X338"/>
<dbReference type="EMBL" id="FOJW01000004">
    <property type="protein sequence ID" value="SFA94820.1"/>
    <property type="molecule type" value="Genomic_DNA"/>
</dbReference>
<dbReference type="Gene3D" id="3.40.50.300">
    <property type="entry name" value="P-loop containing nucleotide triphosphate hydrolases"/>
    <property type="match status" value="1"/>
</dbReference>
<protein>
    <recommendedName>
        <fullName evidence="3">Uridine kinase</fullName>
    </recommendedName>
</protein>